<name>A0A9J7EEY5_SPOLT</name>
<evidence type="ECO:0000256" key="1">
    <source>
        <dbReference type="SAM" id="MobiDB-lite"/>
    </source>
</evidence>
<sequence length="197" mass="22330">MVNSKALAHCVAVFNNLCFISRVLSIRKVHFKQANLGNGGLRTYKMAKFLKSIFHTTDRRKAPHYEPESEDDRSESPQNGTRRQLSISRSGRMRQANKKRHSLTLELYGDTIQIDAIEKTTTREYHVNTPSHTAPAVVESPVKTRLGTVDREDRYPKSMSTDISTFDIPLDNAVKPVAKEISPDEEIDNAFEILDKS</sequence>
<feature type="compositionally biased region" description="Basic and acidic residues" evidence="1">
    <location>
        <begin position="58"/>
        <end position="67"/>
    </location>
</feature>
<dbReference type="Proteomes" id="UP000301870">
    <property type="component" value="Chromosome 24"/>
</dbReference>
<dbReference type="KEGG" id="sliu:111357011"/>
<evidence type="ECO:0000313" key="3">
    <source>
        <dbReference type="RefSeq" id="XP_022827272.1"/>
    </source>
</evidence>
<protein>
    <submittedName>
        <fullName evidence="3">Uncharacterized protein LOC111357011</fullName>
    </submittedName>
</protein>
<keyword evidence="2" id="KW-1185">Reference proteome</keyword>
<proteinExistence type="predicted"/>
<accession>A0A9J7EEY5</accession>
<dbReference type="GeneID" id="111357011"/>
<feature type="compositionally biased region" description="Polar residues" evidence="1">
    <location>
        <begin position="78"/>
        <end position="89"/>
    </location>
</feature>
<dbReference type="AlphaFoldDB" id="A0A9J7EEY5"/>
<gene>
    <name evidence="3" type="primary">LOC111357011</name>
</gene>
<organism evidence="2 3">
    <name type="scientific">Spodoptera litura</name>
    <name type="common">Asian cotton leafworm</name>
    <dbReference type="NCBI Taxonomy" id="69820"/>
    <lineage>
        <taxon>Eukaryota</taxon>
        <taxon>Metazoa</taxon>
        <taxon>Ecdysozoa</taxon>
        <taxon>Arthropoda</taxon>
        <taxon>Hexapoda</taxon>
        <taxon>Insecta</taxon>
        <taxon>Pterygota</taxon>
        <taxon>Neoptera</taxon>
        <taxon>Endopterygota</taxon>
        <taxon>Lepidoptera</taxon>
        <taxon>Glossata</taxon>
        <taxon>Ditrysia</taxon>
        <taxon>Noctuoidea</taxon>
        <taxon>Noctuidae</taxon>
        <taxon>Amphipyrinae</taxon>
        <taxon>Spodoptera</taxon>
    </lineage>
</organism>
<feature type="region of interest" description="Disordered" evidence="1">
    <location>
        <begin position="58"/>
        <end position="99"/>
    </location>
</feature>
<evidence type="ECO:0000313" key="2">
    <source>
        <dbReference type="Proteomes" id="UP000301870"/>
    </source>
</evidence>
<reference evidence="3" key="1">
    <citation type="submission" date="2025-08" db="UniProtKB">
        <authorList>
            <consortium name="RefSeq"/>
        </authorList>
    </citation>
    <scope>IDENTIFICATION</scope>
    <source>
        <strain evidence="3">Ishihara</strain>
        <tissue evidence="3">Whole body</tissue>
    </source>
</reference>
<dbReference type="OrthoDB" id="8122921at2759"/>
<dbReference type="RefSeq" id="XP_022827272.1">
    <property type="nucleotide sequence ID" value="XM_022971504.1"/>
</dbReference>